<name>A0A426Z1K6_ENSVE</name>
<evidence type="ECO:0000313" key="2">
    <source>
        <dbReference type="Proteomes" id="UP000287651"/>
    </source>
</evidence>
<accession>A0A426Z1K6</accession>
<organism evidence="1 2">
    <name type="scientific">Ensete ventricosum</name>
    <name type="common">Abyssinian banana</name>
    <name type="synonym">Musa ensete</name>
    <dbReference type="NCBI Taxonomy" id="4639"/>
    <lineage>
        <taxon>Eukaryota</taxon>
        <taxon>Viridiplantae</taxon>
        <taxon>Streptophyta</taxon>
        <taxon>Embryophyta</taxon>
        <taxon>Tracheophyta</taxon>
        <taxon>Spermatophyta</taxon>
        <taxon>Magnoliopsida</taxon>
        <taxon>Liliopsida</taxon>
        <taxon>Zingiberales</taxon>
        <taxon>Musaceae</taxon>
        <taxon>Ensete</taxon>
    </lineage>
</organism>
<dbReference type="Proteomes" id="UP000287651">
    <property type="component" value="Unassembled WGS sequence"/>
</dbReference>
<gene>
    <name evidence="1" type="ORF">B296_00032342</name>
</gene>
<comment type="caution">
    <text evidence="1">The sequence shown here is derived from an EMBL/GenBank/DDBJ whole genome shotgun (WGS) entry which is preliminary data.</text>
</comment>
<dbReference type="EMBL" id="AMZH03008974">
    <property type="protein sequence ID" value="RRT57860.1"/>
    <property type="molecule type" value="Genomic_DNA"/>
</dbReference>
<evidence type="ECO:0000313" key="1">
    <source>
        <dbReference type="EMBL" id="RRT57860.1"/>
    </source>
</evidence>
<dbReference type="AlphaFoldDB" id="A0A426Z1K6"/>
<proteinExistence type="predicted"/>
<reference evidence="1 2" key="1">
    <citation type="journal article" date="2014" name="Agronomy (Basel)">
        <title>A Draft Genome Sequence for Ensete ventricosum, the Drought-Tolerant Tree Against Hunger.</title>
        <authorList>
            <person name="Harrison J."/>
            <person name="Moore K.A."/>
            <person name="Paszkiewicz K."/>
            <person name="Jones T."/>
            <person name="Grant M."/>
            <person name="Ambacheew D."/>
            <person name="Muzemil S."/>
            <person name="Studholme D.J."/>
        </authorList>
    </citation>
    <scope>NUCLEOTIDE SEQUENCE [LARGE SCALE GENOMIC DNA]</scope>
</reference>
<sequence>MQWKLVENSLGVRRMNREARWEHAERLPKKNCKTHHKNTGGCRIAEGTSHAWKSEGNHFFEIPDDCTTQASGCTTQDGDCTTIA</sequence>
<protein>
    <submittedName>
        <fullName evidence="1">Uncharacterized protein</fullName>
    </submittedName>
</protein>